<evidence type="ECO:0000313" key="1">
    <source>
        <dbReference type="EMBL" id="UXI68546.1"/>
    </source>
</evidence>
<sequence>MRRLQRGLDRIEAYDYRFGKFISVDPFIQFPENSQSLNPYSYILNNH</sequence>
<dbReference type="Proteomes" id="UP001064632">
    <property type="component" value="Chromosome"/>
</dbReference>
<evidence type="ECO:0000313" key="2">
    <source>
        <dbReference type="Proteomes" id="UP001064632"/>
    </source>
</evidence>
<organism evidence="1 2">
    <name type="scientific">Tahibacter amnicola</name>
    <dbReference type="NCBI Taxonomy" id="2976241"/>
    <lineage>
        <taxon>Bacteria</taxon>
        <taxon>Pseudomonadati</taxon>
        <taxon>Pseudomonadota</taxon>
        <taxon>Gammaproteobacteria</taxon>
        <taxon>Lysobacterales</taxon>
        <taxon>Rhodanobacteraceae</taxon>
        <taxon>Tahibacter</taxon>
    </lineage>
</organism>
<accession>A0ABY6BIV0</accession>
<keyword evidence="2" id="KW-1185">Reference proteome</keyword>
<protein>
    <recommendedName>
        <fullName evidence="3">RHS repeat-associated protein</fullName>
    </recommendedName>
</protein>
<name>A0ABY6BIV0_9GAMM</name>
<evidence type="ECO:0008006" key="3">
    <source>
        <dbReference type="Google" id="ProtNLM"/>
    </source>
</evidence>
<dbReference type="EMBL" id="CP104694">
    <property type="protein sequence ID" value="UXI68546.1"/>
    <property type="molecule type" value="Genomic_DNA"/>
</dbReference>
<dbReference type="RefSeq" id="WP_261695505.1">
    <property type="nucleotide sequence ID" value="NZ_CP104694.1"/>
</dbReference>
<reference evidence="1" key="1">
    <citation type="submission" date="2022-09" db="EMBL/GenBank/DDBJ databases">
        <title>Tahibacter sp. nov., isolated from a fresh water.</title>
        <authorList>
            <person name="Baek J.H."/>
            <person name="Lee J.K."/>
            <person name="Kim J.M."/>
            <person name="Jeon C.O."/>
        </authorList>
    </citation>
    <scope>NUCLEOTIDE SEQUENCE</scope>
    <source>
        <strain evidence="1">W38</strain>
    </source>
</reference>
<gene>
    <name evidence="1" type="ORF">N4264_02515</name>
</gene>
<proteinExistence type="predicted"/>